<dbReference type="PANTHER" id="PTHR43235">
    <property type="entry name" value="GLUTAMINE AMIDOTRANSFERASE PB2B2.05-RELATED"/>
    <property type="match status" value="1"/>
</dbReference>
<evidence type="ECO:0000313" key="2">
    <source>
        <dbReference type="Proteomes" id="UP000216867"/>
    </source>
</evidence>
<keyword evidence="1" id="KW-0378">Hydrolase</keyword>
<organism evidence="1 2">
    <name type="scientific">Brevibacterium casei</name>
    <dbReference type="NCBI Taxonomy" id="33889"/>
    <lineage>
        <taxon>Bacteria</taxon>
        <taxon>Bacillati</taxon>
        <taxon>Actinomycetota</taxon>
        <taxon>Actinomycetes</taxon>
        <taxon>Micrococcales</taxon>
        <taxon>Brevibacteriaceae</taxon>
        <taxon>Brevibacterium</taxon>
    </lineage>
</organism>
<dbReference type="Proteomes" id="UP000216867">
    <property type="component" value="Unassembled WGS sequence"/>
</dbReference>
<dbReference type="GO" id="GO:0005829">
    <property type="term" value="C:cytosol"/>
    <property type="evidence" value="ECO:0007669"/>
    <property type="project" value="TreeGrafter"/>
</dbReference>
<sequence>MASNDSERADAAPVIAITSYMQQAQWGVWDAEAALIPADYVRMVAGCGAIPVLLPPHGQTPEVLDRVDGLLIAGGADVAAEAYGQTPHERTGSQPFRDESEFLLFRGARERGLPVLGICRGLQVITVATGGTLIQHLPEVVGHSDYQPSPGVYGEVAVTTEPGTLARAILGESATAPCYHHQAVDRLGEGFVVTARSPEGLIEAIEPDPAHSAETGEDGWLFAVQWHPEHNPDDARVVSALVDAARQRMSGTGVRLGERITT</sequence>
<gene>
    <name evidence="1" type="ORF">B8X04_14205</name>
</gene>
<comment type="caution">
    <text evidence="1">The sequence shown here is derived from an EMBL/GenBank/DDBJ whole genome shotgun (WGS) entry which is preliminary data.</text>
</comment>
<reference evidence="1 2" key="1">
    <citation type="submission" date="2017-04" db="EMBL/GenBank/DDBJ databases">
        <title>Kefir bacterial isolates.</title>
        <authorList>
            <person name="Kim Y."/>
            <person name="Blasche S."/>
            <person name="Patil K.R."/>
        </authorList>
    </citation>
    <scope>NUCLEOTIDE SEQUENCE [LARGE SCALE GENOMIC DNA]</scope>
    <source>
        <strain evidence="1 2">OG2</strain>
    </source>
</reference>
<dbReference type="SUPFAM" id="SSF52317">
    <property type="entry name" value="Class I glutamine amidotransferase-like"/>
    <property type="match status" value="1"/>
</dbReference>
<dbReference type="PROSITE" id="PS51273">
    <property type="entry name" value="GATASE_TYPE_1"/>
    <property type="match status" value="1"/>
</dbReference>
<dbReference type="CDD" id="cd01745">
    <property type="entry name" value="GATase1_2"/>
    <property type="match status" value="1"/>
</dbReference>
<dbReference type="AlphaFoldDB" id="A0A269Z8K8"/>
<dbReference type="Pfam" id="PF07722">
    <property type="entry name" value="Peptidase_C26"/>
    <property type="match status" value="1"/>
</dbReference>
<dbReference type="Gene3D" id="3.40.50.880">
    <property type="match status" value="1"/>
</dbReference>
<dbReference type="RefSeq" id="WP_095376611.1">
    <property type="nucleotide sequence ID" value="NZ_JBPKAF010000010.1"/>
</dbReference>
<protein>
    <submittedName>
        <fullName evidence="1">Gamma-glutamyl-gamma-aminobutyrate hydrolase</fullName>
    </submittedName>
</protein>
<dbReference type="EMBL" id="NCWY01000014">
    <property type="protein sequence ID" value="PAK94127.1"/>
    <property type="molecule type" value="Genomic_DNA"/>
</dbReference>
<dbReference type="InterPro" id="IPR044668">
    <property type="entry name" value="PuuD-like"/>
</dbReference>
<dbReference type="GO" id="GO:0006598">
    <property type="term" value="P:polyamine catabolic process"/>
    <property type="evidence" value="ECO:0007669"/>
    <property type="project" value="TreeGrafter"/>
</dbReference>
<proteinExistence type="predicted"/>
<dbReference type="GO" id="GO:0033969">
    <property type="term" value="F:gamma-glutamyl-gamma-aminobutyrate hydrolase activity"/>
    <property type="evidence" value="ECO:0007669"/>
    <property type="project" value="TreeGrafter"/>
</dbReference>
<dbReference type="InterPro" id="IPR029062">
    <property type="entry name" value="Class_I_gatase-like"/>
</dbReference>
<evidence type="ECO:0000313" key="1">
    <source>
        <dbReference type="EMBL" id="PAK94127.1"/>
    </source>
</evidence>
<name>A0A269Z8K8_9MICO</name>
<dbReference type="PANTHER" id="PTHR43235:SF1">
    <property type="entry name" value="GLUTAMINE AMIDOTRANSFERASE PB2B2.05-RELATED"/>
    <property type="match status" value="1"/>
</dbReference>
<dbReference type="InterPro" id="IPR011697">
    <property type="entry name" value="Peptidase_C26"/>
</dbReference>
<accession>A0A269Z8K8</accession>